<comment type="subcellular location">
    <subcellularLocation>
        <location evidence="1">Cell membrane</location>
    </subcellularLocation>
</comment>
<dbReference type="GO" id="GO:0005886">
    <property type="term" value="C:plasma membrane"/>
    <property type="evidence" value="ECO:0007669"/>
    <property type="project" value="UniProtKB-SubCell"/>
</dbReference>
<name>A0AAV7IWW7_COTGL</name>
<feature type="transmembrane region" description="Helical" evidence="8">
    <location>
        <begin position="31"/>
        <end position="52"/>
    </location>
</feature>
<evidence type="ECO:0000256" key="8">
    <source>
        <dbReference type="SAM" id="Phobius"/>
    </source>
</evidence>
<sequence>MSTESISVRLENESSPLLPQPKKMAPSKIKLGIIFGVAIVSICAGITVGVLWESIINKIIVKELSLTQTSEKYTMWKETPIPMYLEVYLFNWTNPQDFSVYSKVKPHFNEMGPYVFSEVDYKINQVWNDNETITFQQKRVWHFIASKSNGSLSDKITNINPVAASIGYKLRFKGLFALLAVNSVLKILNESRTVTKTVGELLFDGYDDKLLELVHKLNVTKDLPFSKFGWFYNRNNSETYDGTFNMLTGATGLWDTGILQEWNYSDKSKNFKKECGFINGTLGDAWPTVAENSSVNIFAPDVCTLLNLNFSKEEDHEGLIGKKYVSTSTMLDNGTKVPSRACYCQDVECQPSGTLNVSSCKFGAPAFISLPHFYLADPSYLDAVDGLSPSRNKHEFSMLVEPNFGVPLRVNARLQLNLLIQPIKHLSLYTNIPRIYMPILWFKQEANLTANYARQVKFIATLPLLGHVTFYGIACIGILLMFVGIGVYLKKFRNSDDNQRLIPKTDVNSSTINS</sequence>
<dbReference type="GO" id="GO:0005044">
    <property type="term" value="F:scavenger receptor activity"/>
    <property type="evidence" value="ECO:0007669"/>
    <property type="project" value="TreeGrafter"/>
</dbReference>
<protein>
    <recommendedName>
        <fullName evidence="11">Protein croquemort</fullName>
    </recommendedName>
</protein>
<keyword evidence="4 8" id="KW-0812">Transmembrane</keyword>
<evidence type="ECO:0000256" key="2">
    <source>
        <dbReference type="ARBA" id="ARBA00010532"/>
    </source>
</evidence>
<dbReference type="PANTHER" id="PTHR11923:SF114">
    <property type="entry name" value="FI02050P-RELATED"/>
    <property type="match status" value="1"/>
</dbReference>
<evidence type="ECO:0000256" key="4">
    <source>
        <dbReference type="ARBA" id="ARBA00022692"/>
    </source>
</evidence>
<dbReference type="PANTHER" id="PTHR11923">
    <property type="entry name" value="SCAVENGER RECEPTOR CLASS B TYPE-1 SR-B1"/>
    <property type="match status" value="1"/>
</dbReference>
<keyword evidence="6 8" id="KW-0472">Membrane</keyword>
<comment type="caution">
    <text evidence="9">The sequence shown here is derived from an EMBL/GenBank/DDBJ whole genome shotgun (WGS) entry which is preliminary data.</text>
</comment>
<evidence type="ECO:0000313" key="10">
    <source>
        <dbReference type="Proteomes" id="UP000826195"/>
    </source>
</evidence>
<dbReference type="InterPro" id="IPR002159">
    <property type="entry name" value="CD36_fam"/>
</dbReference>
<evidence type="ECO:0008006" key="11">
    <source>
        <dbReference type="Google" id="ProtNLM"/>
    </source>
</evidence>
<evidence type="ECO:0000256" key="5">
    <source>
        <dbReference type="ARBA" id="ARBA00022989"/>
    </source>
</evidence>
<evidence type="ECO:0000313" key="9">
    <source>
        <dbReference type="EMBL" id="KAH0569073.1"/>
    </source>
</evidence>
<keyword evidence="3" id="KW-1003">Cell membrane</keyword>
<evidence type="ECO:0000256" key="7">
    <source>
        <dbReference type="ARBA" id="ARBA00023180"/>
    </source>
</evidence>
<reference evidence="9 10" key="1">
    <citation type="journal article" date="2021" name="J. Hered.">
        <title>A chromosome-level genome assembly of the parasitoid wasp, Cotesia glomerata (Hymenoptera: Braconidae).</title>
        <authorList>
            <person name="Pinto B.J."/>
            <person name="Weis J.J."/>
            <person name="Gamble T."/>
            <person name="Ode P.J."/>
            <person name="Paul R."/>
            <person name="Zaspel J.M."/>
        </authorList>
    </citation>
    <scope>NUCLEOTIDE SEQUENCE [LARGE SCALE GENOMIC DNA]</scope>
    <source>
        <strain evidence="9">CgM1</strain>
    </source>
</reference>
<dbReference type="PRINTS" id="PR01609">
    <property type="entry name" value="CD36FAMILY"/>
</dbReference>
<keyword evidence="7" id="KW-0325">Glycoprotein</keyword>
<accession>A0AAV7IWW7</accession>
<dbReference type="Proteomes" id="UP000826195">
    <property type="component" value="Unassembled WGS sequence"/>
</dbReference>
<dbReference type="AlphaFoldDB" id="A0AAV7IWW7"/>
<keyword evidence="5 8" id="KW-1133">Transmembrane helix</keyword>
<comment type="similarity">
    <text evidence="2">Belongs to the CD36 family.</text>
</comment>
<organism evidence="9 10">
    <name type="scientific">Cotesia glomerata</name>
    <name type="common">Lepidopteran parasitic wasp</name>
    <name type="synonym">Apanteles glomeratus</name>
    <dbReference type="NCBI Taxonomy" id="32391"/>
    <lineage>
        <taxon>Eukaryota</taxon>
        <taxon>Metazoa</taxon>
        <taxon>Ecdysozoa</taxon>
        <taxon>Arthropoda</taxon>
        <taxon>Hexapoda</taxon>
        <taxon>Insecta</taxon>
        <taxon>Pterygota</taxon>
        <taxon>Neoptera</taxon>
        <taxon>Endopterygota</taxon>
        <taxon>Hymenoptera</taxon>
        <taxon>Apocrita</taxon>
        <taxon>Ichneumonoidea</taxon>
        <taxon>Braconidae</taxon>
        <taxon>Microgastrinae</taxon>
        <taxon>Cotesia</taxon>
    </lineage>
</organism>
<evidence type="ECO:0000256" key="6">
    <source>
        <dbReference type="ARBA" id="ARBA00023136"/>
    </source>
</evidence>
<dbReference type="GO" id="GO:0005737">
    <property type="term" value="C:cytoplasm"/>
    <property type="evidence" value="ECO:0007669"/>
    <property type="project" value="TreeGrafter"/>
</dbReference>
<gene>
    <name evidence="9" type="ORF">KQX54_021781</name>
</gene>
<proteinExistence type="inferred from homology"/>
<evidence type="ECO:0000256" key="3">
    <source>
        <dbReference type="ARBA" id="ARBA00022475"/>
    </source>
</evidence>
<evidence type="ECO:0000256" key="1">
    <source>
        <dbReference type="ARBA" id="ARBA00004236"/>
    </source>
</evidence>
<feature type="transmembrane region" description="Helical" evidence="8">
    <location>
        <begin position="468"/>
        <end position="489"/>
    </location>
</feature>
<keyword evidence="10" id="KW-1185">Reference proteome</keyword>
<dbReference type="Pfam" id="PF01130">
    <property type="entry name" value="CD36"/>
    <property type="match status" value="1"/>
</dbReference>
<dbReference type="EMBL" id="JAHXZJ010000001">
    <property type="protein sequence ID" value="KAH0569073.1"/>
    <property type="molecule type" value="Genomic_DNA"/>
</dbReference>